<evidence type="ECO:0008006" key="2">
    <source>
        <dbReference type="Google" id="ProtNLM"/>
    </source>
</evidence>
<evidence type="ECO:0000313" key="1">
    <source>
        <dbReference type="EMBL" id="XDU96002.1"/>
    </source>
</evidence>
<gene>
    <name evidence="1" type="ORF">AB3G34_02510</name>
</gene>
<organism evidence="1">
    <name type="scientific">Flavobacterium sp. WC2409</name>
    <dbReference type="NCBI Taxonomy" id="3234139"/>
    <lineage>
        <taxon>Bacteria</taxon>
        <taxon>Pseudomonadati</taxon>
        <taxon>Bacteroidota</taxon>
        <taxon>Flavobacteriia</taxon>
        <taxon>Flavobacteriales</taxon>
        <taxon>Flavobacteriaceae</taxon>
        <taxon>Flavobacterium</taxon>
    </lineage>
</organism>
<protein>
    <recommendedName>
        <fullName evidence="2">Lipoprotein</fullName>
    </recommendedName>
</protein>
<name>A0AB39W5H3_9FLAO</name>
<dbReference type="EMBL" id="CP165625">
    <property type="protein sequence ID" value="XDU96002.1"/>
    <property type="molecule type" value="Genomic_DNA"/>
</dbReference>
<proteinExistence type="predicted"/>
<reference evidence="1" key="1">
    <citation type="submission" date="2024-07" db="EMBL/GenBank/DDBJ databases">
        <authorList>
            <person name="Biller S.J."/>
        </authorList>
    </citation>
    <scope>NUCLEOTIDE SEQUENCE</scope>
    <source>
        <strain evidence="1">WC2409</strain>
    </source>
</reference>
<sequence>MISKIETFRLLIICLSITIGGCEQKIKDQNDKQIVIKKSDSENKKIKKNLISIPLKYKDHVCGTDEDGNNVQGHITVEGENGIGILIDNKGHETEIVFEILNRKKIIATDIEGFKYKLKMD</sequence>
<accession>A0AB39W5H3</accession>
<dbReference type="PROSITE" id="PS51257">
    <property type="entry name" value="PROKAR_LIPOPROTEIN"/>
    <property type="match status" value="1"/>
</dbReference>
<dbReference type="AlphaFoldDB" id="A0AB39W5H3"/>
<dbReference type="RefSeq" id="WP_367768190.1">
    <property type="nucleotide sequence ID" value="NZ_CP165625.1"/>
</dbReference>